<dbReference type="HOGENOM" id="CLU_060400_0_0_2"/>
<dbReference type="InterPro" id="IPR038237">
    <property type="entry name" value="Ribosomal_eS4_central_sf"/>
</dbReference>
<dbReference type="Proteomes" id="UP000001068">
    <property type="component" value="Chromosome"/>
</dbReference>
<keyword evidence="10" id="KW-1185">Reference proteome</keyword>
<dbReference type="Gene3D" id="3.10.290.10">
    <property type="entry name" value="RNA-binding S4 domain"/>
    <property type="match status" value="1"/>
</dbReference>
<dbReference type="Pfam" id="PF01479">
    <property type="entry name" value="S4"/>
    <property type="match status" value="1"/>
</dbReference>
<evidence type="ECO:0000256" key="7">
    <source>
        <dbReference type="HAMAP-Rule" id="MF_00485"/>
    </source>
</evidence>
<dbReference type="Gene3D" id="2.40.50.740">
    <property type="match status" value="1"/>
</dbReference>
<gene>
    <name evidence="7" type="primary">rps4e</name>
    <name evidence="9" type="ordered locus">Desmu_1167</name>
</gene>
<dbReference type="CDD" id="cd00165">
    <property type="entry name" value="S4"/>
    <property type="match status" value="1"/>
</dbReference>
<dbReference type="GO" id="GO:0022627">
    <property type="term" value="C:cytosolic small ribosomal subunit"/>
    <property type="evidence" value="ECO:0007669"/>
    <property type="project" value="TreeGrafter"/>
</dbReference>
<dbReference type="EMBL" id="CP002363">
    <property type="protein sequence ID" value="ADV65464.1"/>
    <property type="molecule type" value="Genomic_DNA"/>
</dbReference>
<dbReference type="InterPro" id="IPR036986">
    <property type="entry name" value="S4_RNA-bd_sf"/>
</dbReference>
<name>E8RAM8_DESM0</name>
<dbReference type="KEGG" id="dmu:Desmu_1167"/>
<dbReference type="PANTHER" id="PTHR11581">
    <property type="entry name" value="30S/40S RIBOSOMAL PROTEIN S4"/>
    <property type="match status" value="1"/>
</dbReference>
<keyword evidence="2" id="KW-0699">rRNA-binding</keyword>
<dbReference type="HAMAP" id="MF_00485">
    <property type="entry name" value="Ribosomal_eS4"/>
    <property type="match status" value="1"/>
</dbReference>
<dbReference type="SMART" id="SM00363">
    <property type="entry name" value="S4"/>
    <property type="match status" value="1"/>
</dbReference>
<dbReference type="InterPro" id="IPR014722">
    <property type="entry name" value="Rib_uL2_dom2"/>
</dbReference>
<dbReference type="InterPro" id="IPR000876">
    <property type="entry name" value="Ribosomal_eS4"/>
</dbReference>
<evidence type="ECO:0000256" key="3">
    <source>
        <dbReference type="ARBA" id="ARBA00022884"/>
    </source>
</evidence>
<evidence type="ECO:0000256" key="5">
    <source>
        <dbReference type="ARBA" id="ARBA00023274"/>
    </source>
</evidence>
<dbReference type="GeneID" id="10153882"/>
<dbReference type="PANTHER" id="PTHR11581:SF0">
    <property type="entry name" value="SMALL RIBOSOMAL SUBUNIT PROTEIN ES4"/>
    <property type="match status" value="1"/>
</dbReference>
<dbReference type="GO" id="GO:0019843">
    <property type="term" value="F:rRNA binding"/>
    <property type="evidence" value="ECO:0007669"/>
    <property type="project" value="UniProtKB-KW"/>
</dbReference>
<comment type="similarity">
    <text evidence="1 7">Belongs to the eukaryotic ribosomal protein eS4 family.</text>
</comment>
<dbReference type="STRING" id="765177.Desmu_1167"/>
<dbReference type="PIRSF" id="PIRSF002116">
    <property type="entry name" value="Ribosomal_S4"/>
    <property type="match status" value="1"/>
</dbReference>
<evidence type="ECO:0000313" key="10">
    <source>
        <dbReference type="Proteomes" id="UP000001068"/>
    </source>
</evidence>
<dbReference type="FunFam" id="3.10.290.10:FF:000002">
    <property type="entry name" value="40S ribosomal protein S4"/>
    <property type="match status" value="1"/>
</dbReference>
<dbReference type="Gene3D" id="2.30.30.30">
    <property type="match status" value="1"/>
</dbReference>
<evidence type="ECO:0000256" key="4">
    <source>
        <dbReference type="ARBA" id="ARBA00022980"/>
    </source>
</evidence>
<dbReference type="RefSeq" id="WP_013562686.1">
    <property type="nucleotide sequence ID" value="NC_014961.1"/>
</dbReference>
<reference evidence="10" key="1">
    <citation type="submission" date="2010-11" db="EMBL/GenBank/DDBJ databases">
        <title>The complete genome of Desulfurococcus mucosus DSM 2162.</title>
        <authorList>
            <consortium name="US DOE Joint Genome Institute (JGI-PGF)"/>
            <person name="Lucas S."/>
            <person name="Copeland A."/>
            <person name="Lapidus A."/>
            <person name="Bruce D."/>
            <person name="Goodwin L."/>
            <person name="Pitluck S."/>
            <person name="Kyrpides N."/>
            <person name="Mavromatis K."/>
            <person name="Pagani I."/>
            <person name="Ivanova N."/>
            <person name="Ovchinnikova G."/>
            <person name="Chertkov O."/>
            <person name="Held B."/>
            <person name="Brettin T."/>
            <person name="Detter J.C."/>
            <person name="Tapia R."/>
            <person name="Han C."/>
            <person name="Land M."/>
            <person name="Hauser L."/>
            <person name="Markowitz V."/>
            <person name="Cheng J.-F."/>
            <person name="Hugenholtz P."/>
            <person name="Woyke T."/>
            <person name="Wu D."/>
            <person name="Wirth R."/>
            <person name="Bilek Y."/>
            <person name="Hader T."/>
            <person name="Klenk H.-P."/>
            <person name="Eisen J.A."/>
        </authorList>
    </citation>
    <scope>NUCLEOTIDE SEQUENCE [LARGE SCALE GENOMIC DNA]</scope>
    <source>
        <strain evidence="10">ATCC 35584 / DSM 2162 / JCM 9187 / O7/1</strain>
    </source>
</reference>
<keyword evidence="4 7" id="KW-0689">Ribosomal protein</keyword>
<evidence type="ECO:0000259" key="8">
    <source>
        <dbReference type="SMART" id="SM00363"/>
    </source>
</evidence>
<protein>
    <recommendedName>
        <fullName evidence="6 7">Small ribosomal subunit protein eS4</fullName>
    </recommendedName>
</protein>
<organism evidence="9 10">
    <name type="scientific">Desulfurococcus mucosus (strain ATCC 35584 / DSM 2162 / JCM 9187 / O7/1)</name>
    <dbReference type="NCBI Taxonomy" id="765177"/>
    <lineage>
        <taxon>Archaea</taxon>
        <taxon>Thermoproteota</taxon>
        <taxon>Thermoprotei</taxon>
        <taxon>Desulfurococcales</taxon>
        <taxon>Desulfurococcaceae</taxon>
        <taxon>Desulfurococcus</taxon>
    </lineage>
</organism>
<evidence type="ECO:0000256" key="2">
    <source>
        <dbReference type="ARBA" id="ARBA00022730"/>
    </source>
</evidence>
<sequence>MGSIGGSRHLNALNAPRYWPILRKEYKWVVKPSPGPHAIERSIPLLVLVRNVLGYAETAREARRLIAGGHFKVDGKVRKDYKFPVGLMDVIEVVETGELYRVIPVPTRVLGLVKIPREEASFKLCRIENKVTVKGGHIQLNLHDGRNLLVRVNDARNPVEDVYETLGAVKLSIPVQQLLDYIPLKEGVIAIVSGGRNVGRVGKVVSIHRGMKRYRSIVTIEDRSGNRFQTSLDYIFPIGLEKPLITLPEGAW</sequence>
<dbReference type="Pfam" id="PF00900">
    <property type="entry name" value="Ribosomal_S4e"/>
    <property type="match status" value="1"/>
</dbReference>
<dbReference type="NCBIfam" id="NF003312">
    <property type="entry name" value="PRK04313.1"/>
    <property type="match status" value="1"/>
</dbReference>
<dbReference type="GO" id="GO:0006412">
    <property type="term" value="P:translation"/>
    <property type="evidence" value="ECO:0007669"/>
    <property type="project" value="UniProtKB-UniRule"/>
</dbReference>
<dbReference type="OrthoDB" id="372073at2157"/>
<dbReference type="CDD" id="cd06087">
    <property type="entry name" value="KOW_RPS4"/>
    <property type="match status" value="1"/>
</dbReference>
<evidence type="ECO:0000313" key="9">
    <source>
        <dbReference type="EMBL" id="ADV65464.1"/>
    </source>
</evidence>
<dbReference type="SUPFAM" id="SSF55174">
    <property type="entry name" value="Alpha-L RNA-binding motif"/>
    <property type="match status" value="1"/>
</dbReference>
<dbReference type="PROSITE" id="PS50889">
    <property type="entry name" value="S4"/>
    <property type="match status" value="1"/>
</dbReference>
<dbReference type="InterPro" id="IPR013843">
    <property type="entry name" value="Ribosomal_eS4_N"/>
</dbReference>
<keyword evidence="5 7" id="KW-0687">Ribonucleoprotein</keyword>
<dbReference type="InterPro" id="IPR013845">
    <property type="entry name" value="Ribosomal_eS4_central_region"/>
</dbReference>
<evidence type="ECO:0000256" key="6">
    <source>
        <dbReference type="ARBA" id="ARBA00035272"/>
    </source>
</evidence>
<proteinExistence type="inferred from homology"/>
<feature type="domain" description="RNA-binding S4" evidence="8">
    <location>
        <begin position="43"/>
        <end position="107"/>
    </location>
</feature>
<reference evidence="9 10" key="2">
    <citation type="journal article" date="2011" name="Stand. Genomic Sci.">
        <title>Complete genome sequence of Desulfurococcus mucosus type strain (O7/1).</title>
        <authorList>
            <person name="Wirth R."/>
            <person name="Chertkov O."/>
            <person name="Held B."/>
            <person name="Lapidus A."/>
            <person name="Nolan M."/>
            <person name="Lucas S."/>
            <person name="Hammon N."/>
            <person name="Deshpande S."/>
            <person name="Cheng J.F."/>
            <person name="Tapia R."/>
            <person name="Han C."/>
            <person name="Goodwin L."/>
            <person name="Pitluck S."/>
            <person name="Liolios K."/>
            <person name="Ioanna P."/>
            <person name="Ivanova N."/>
            <person name="Mavromatis K."/>
            <person name="Mikhailova N."/>
            <person name="Pati A."/>
            <person name="Chen A."/>
            <person name="Palaniappan K."/>
            <person name="Land M."/>
            <person name="Hauser L."/>
            <person name="Chang Y.J."/>
            <person name="Jeffries C.D."/>
            <person name="Bilek Y."/>
            <person name="Hader T."/>
            <person name="Rohde M."/>
            <person name="Spring S."/>
            <person name="Sikorski J."/>
            <person name="Goker M."/>
            <person name="Woyke T."/>
            <person name="Bristow J."/>
            <person name="Eisen J.A."/>
            <person name="Markowitz V."/>
            <person name="Hugenholtz P."/>
            <person name="Kyrpides N.C."/>
            <person name="Klenk H.P."/>
        </authorList>
    </citation>
    <scope>NUCLEOTIDE SEQUENCE [LARGE SCALE GENOMIC DNA]</scope>
    <source>
        <strain evidence="10">ATCC 35584 / DSM 2162 / JCM 9187 / O7/1</strain>
    </source>
</reference>
<keyword evidence="3 7" id="KW-0694">RNA-binding</keyword>
<accession>E8RAM8</accession>
<dbReference type="Pfam" id="PF08071">
    <property type="entry name" value="RS4NT"/>
    <property type="match status" value="1"/>
</dbReference>
<dbReference type="GO" id="GO:0003735">
    <property type="term" value="F:structural constituent of ribosome"/>
    <property type="evidence" value="ECO:0007669"/>
    <property type="project" value="InterPro"/>
</dbReference>
<dbReference type="eggNOG" id="arCOG04093">
    <property type="taxonomic scope" value="Archaea"/>
</dbReference>
<dbReference type="InterPro" id="IPR002942">
    <property type="entry name" value="S4_RNA-bd"/>
</dbReference>
<evidence type="ECO:0000256" key="1">
    <source>
        <dbReference type="ARBA" id="ARBA00007500"/>
    </source>
</evidence>
<dbReference type="AlphaFoldDB" id="E8RAM8"/>
<dbReference type="InterPro" id="IPR041982">
    <property type="entry name" value="Ribosomal_eS4_KOW"/>
</dbReference>